<accession>G4T6T1</accession>
<feature type="domain" description="BOD1/SHG1" evidence="2">
    <location>
        <begin position="71"/>
        <end position="142"/>
    </location>
</feature>
<feature type="region of interest" description="Disordered" evidence="1">
    <location>
        <begin position="210"/>
        <end position="230"/>
    </location>
</feature>
<evidence type="ECO:0000259" key="2">
    <source>
        <dbReference type="Pfam" id="PF05205"/>
    </source>
</evidence>
<name>G4T6T1_SERID</name>
<dbReference type="InParanoid" id="G4T6T1"/>
<dbReference type="AlphaFoldDB" id="G4T6T1"/>
<dbReference type="Pfam" id="PF05205">
    <property type="entry name" value="COMPASS-Shg1"/>
    <property type="match status" value="1"/>
</dbReference>
<evidence type="ECO:0000256" key="1">
    <source>
        <dbReference type="SAM" id="MobiDB-lite"/>
    </source>
</evidence>
<feature type="compositionally biased region" description="Acidic residues" evidence="1">
    <location>
        <begin position="215"/>
        <end position="230"/>
    </location>
</feature>
<comment type="caution">
    <text evidence="3">The sequence shown here is derived from an EMBL/GenBank/DDBJ whole genome shotgun (WGS) entry which is preliminary data.</text>
</comment>
<feature type="compositionally biased region" description="Low complexity" evidence="1">
    <location>
        <begin position="49"/>
        <end position="60"/>
    </location>
</feature>
<sequence length="230" mass="26356">MNFGYAYDGRGSTYRPNNHGPPNRGSGYSFSARQRRHGRQHHNHHHSHPVVPQQEVQQEPVRPPNATPEKLIELLKSSGEYDRLRKQIFTRFQNSDMRKVLLSRVDGVVTECLENDQHVLSKPPELLHAELMHELDTYPFVERQVLCVPIWREDDWIAHIEHAITNLIHDRPVDAPPVPPPQAVKVEAQVERPKAPVPWRIKETATSFFAPDKVDDGDGLGEDDMAIDDD</sequence>
<evidence type="ECO:0000313" key="4">
    <source>
        <dbReference type="Proteomes" id="UP000007148"/>
    </source>
</evidence>
<proteinExistence type="predicted"/>
<dbReference type="InterPro" id="IPR055264">
    <property type="entry name" value="BOD1/SHG1_dom"/>
</dbReference>
<protein>
    <recommendedName>
        <fullName evidence="2">BOD1/SHG1 domain-containing protein</fullName>
    </recommendedName>
</protein>
<dbReference type="Proteomes" id="UP000007148">
    <property type="component" value="Unassembled WGS sequence"/>
</dbReference>
<evidence type="ECO:0000313" key="3">
    <source>
        <dbReference type="EMBL" id="CCA66998.1"/>
    </source>
</evidence>
<dbReference type="OrthoDB" id="5579731at2759"/>
<feature type="region of interest" description="Disordered" evidence="1">
    <location>
        <begin position="1"/>
        <end position="65"/>
    </location>
</feature>
<reference evidence="3 4" key="1">
    <citation type="journal article" date="2011" name="PLoS Pathog.">
        <title>Endophytic Life Strategies Decoded by Genome and Transcriptome Analyses of the Mutualistic Root Symbiont Piriformospora indica.</title>
        <authorList>
            <person name="Zuccaro A."/>
            <person name="Lahrmann U."/>
            <person name="Guldener U."/>
            <person name="Langen G."/>
            <person name="Pfiffi S."/>
            <person name="Biedenkopf D."/>
            <person name="Wong P."/>
            <person name="Samans B."/>
            <person name="Grimm C."/>
            <person name="Basiewicz M."/>
            <person name="Murat C."/>
            <person name="Martin F."/>
            <person name="Kogel K.H."/>
        </authorList>
    </citation>
    <scope>NUCLEOTIDE SEQUENCE [LARGE SCALE GENOMIC DNA]</scope>
    <source>
        <strain evidence="3 4">DSM 11827</strain>
    </source>
</reference>
<dbReference type="eggNOG" id="ENOG502SG6J">
    <property type="taxonomic scope" value="Eukaryota"/>
</dbReference>
<dbReference type="EMBL" id="CAFZ01000008">
    <property type="protein sequence ID" value="CCA66998.1"/>
    <property type="molecule type" value="Genomic_DNA"/>
</dbReference>
<keyword evidence="4" id="KW-1185">Reference proteome</keyword>
<dbReference type="HOGENOM" id="CLU_1205181_0_0_1"/>
<organism evidence="3 4">
    <name type="scientific">Serendipita indica (strain DSM 11827)</name>
    <name type="common">Root endophyte fungus</name>
    <name type="synonym">Piriformospora indica</name>
    <dbReference type="NCBI Taxonomy" id="1109443"/>
    <lineage>
        <taxon>Eukaryota</taxon>
        <taxon>Fungi</taxon>
        <taxon>Dikarya</taxon>
        <taxon>Basidiomycota</taxon>
        <taxon>Agaricomycotina</taxon>
        <taxon>Agaricomycetes</taxon>
        <taxon>Sebacinales</taxon>
        <taxon>Serendipitaceae</taxon>
        <taxon>Serendipita</taxon>
    </lineage>
</organism>
<feature type="compositionally biased region" description="Basic residues" evidence="1">
    <location>
        <begin position="33"/>
        <end position="48"/>
    </location>
</feature>
<dbReference type="STRING" id="1109443.G4T6T1"/>
<gene>
    <name evidence="3" type="ORF">PIIN_00835</name>
</gene>